<dbReference type="Gramene" id="ONIVA02G21170.1">
    <property type="protein sequence ID" value="ONIVA02G21170.1"/>
    <property type="gene ID" value="ONIVA02G21170"/>
</dbReference>
<keyword evidence="2" id="KW-1185">Reference proteome</keyword>
<accession>A0A0E0G7Q3</accession>
<evidence type="ECO:0000313" key="2">
    <source>
        <dbReference type="Proteomes" id="UP000006591"/>
    </source>
</evidence>
<protein>
    <submittedName>
        <fullName evidence="1">Uncharacterized protein</fullName>
    </submittedName>
</protein>
<dbReference type="EnsemblPlants" id="ONIVA02G21170.1">
    <property type="protein sequence ID" value="ONIVA02G21170.1"/>
    <property type="gene ID" value="ONIVA02G21170"/>
</dbReference>
<proteinExistence type="predicted"/>
<sequence length="71" mass="8305">MPDGREGIWELRITRHWPNQYSLHNQCIPLRHLKATKKSIENVSTNYTRWTRGVKPGEICKDVISDQEAMA</sequence>
<reference evidence="1" key="2">
    <citation type="submission" date="2018-04" db="EMBL/GenBank/DDBJ databases">
        <title>OnivRS2 (Oryza nivara Reference Sequence Version 2).</title>
        <authorList>
            <person name="Zhang J."/>
            <person name="Kudrna D."/>
            <person name="Lee S."/>
            <person name="Talag J."/>
            <person name="Rajasekar S."/>
            <person name="Welchert J."/>
            <person name="Hsing Y.-I."/>
            <person name="Wing R.A."/>
        </authorList>
    </citation>
    <scope>NUCLEOTIDE SEQUENCE [LARGE SCALE GENOMIC DNA]</scope>
    <source>
        <strain evidence="1">SL10</strain>
    </source>
</reference>
<dbReference type="HOGENOM" id="CLU_2744325_0_0_1"/>
<name>A0A0E0G7Q3_ORYNI</name>
<dbReference type="AlphaFoldDB" id="A0A0E0G7Q3"/>
<dbReference type="Proteomes" id="UP000006591">
    <property type="component" value="Chromosome 2"/>
</dbReference>
<organism evidence="1">
    <name type="scientific">Oryza nivara</name>
    <name type="common">Indian wild rice</name>
    <name type="synonym">Oryza sativa f. spontanea</name>
    <dbReference type="NCBI Taxonomy" id="4536"/>
    <lineage>
        <taxon>Eukaryota</taxon>
        <taxon>Viridiplantae</taxon>
        <taxon>Streptophyta</taxon>
        <taxon>Embryophyta</taxon>
        <taxon>Tracheophyta</taxon>
        <taxon>Spermatophyta</taxon>
        <taxon>Magnoliopsida</taxon>
        <taxon>Liliopsida</taxon>
        <taxon>Poales</taxon>
        <taxon>Poaceae</taxon>
        <taxon>BOP clade</taxon>
        <taxon>Oryzoideae</taxon>
        <taxon>Oryzeae</taxon>
        <taxon>Oryzinae</taxon>
        <taxon>Oryza</taxon>
    </lineage>
</organism>
<evidence type="ECO:0000313" key="1">
    <source>
        <dbReference type="EnsemblPlants" id="ONIVA02G21170.1"/>
    </source>
</evidence>
<reference evidence="1" key="1">
    <citation type="submission" date="2015-04" db="UniProtKB">
        <authorList>
            <consortium name="EnsemblPlants"/>
        </authorList>
    </citation>
    <scope>IDENTIFICATION</scope>
    <source>
        <strain evidence="1">SL10</strain>
    </source>
</reference>